<dbReference type="AlphaFoldDB" id="A0A1E1KQ14"/>
<gene>
    <name evidence="1" type="ORF">RAG0_08259</name>
</gene>
<dbReference type="Proteomes" id="UP000178912">
    <property type="component" value="Unassembled WGS sequence"/>
</dbReference>
<evidence type="ECO:0000313" key="2">
    <source>
        <dbReference type="Proteomes" id="UP000178912"/>
    </source>
</evidence>
<accession>A0A1E1KQ14</accession>
<sequence length="124" mass="13814">MSVRPTTGKDTDYESIKMLGSGGFGSVSKVRRVADGKVTRTPIVVFYLYHSIDSLYPPGQIMACKDIDRSIESAWIRLAAREVATWANAGSERRYTAVYSQDCSWNSTIMHVQLYTDCYDGGDV</sequence>
<dbReference type="Gene3D" id="3.30.200.20">
    <property type="entry name" value="Phosphorylase Kinase, domain 1"/>
    <property type="match status" value="1"/>
</dbReference>
<dbReference type="InterPro" id="IPR011009">
    <property type="entry name" value="Kinase-like_dom_sf"/>
</dbReference>
<dbReference type="OrthoDB" id="10020333at2759"/>
<evidence type="ECO:0000313" key="1">
    <source>
        <dbReference type="EMBL" id="CZT00112.1"/>
    </source>
</evidence>
<dbReference type="EMBL" id="FJUX01000043">
    <property type="protein sequence ID" value="CZT00112.1"/>
    <property type="molecule type" value="Genomic_DNA"/>
</dbReference>
<proteinExistence type="predicted"/>
<name>A0A1E1KQ14_9HELO</name>
<reference evidence="2" key="1">
    <citation type="submission" date="2016-03" db="EMBL/GenBank/DDBJ databases">
        <authorList>
            <person name="Guldener U."/>
        </authorList>
    </citation>
    <scope>NUCLEOTIDE SEQUENCE [LARGE SCALE GENOMIC DNA]</scope>
    <source>
        <strain evidence="2">04CH-RAC-A.6.1</strain>
    </source>
</reference>
<evidence type="ECO:0008006" key="3">
    <source>
        <dbReference type="Google" id="ProtNLM"/>
    </source>
</evidence>
<protein>
    <recommendedName>
        <fullName evidence="3">Protein kinase domain-containing protein</fullName>
    </recommendedName>
</protein>
<dbReference type="SUPFAM" id="SSF56112">
    <property type="entry name" value="Protein kinase-like (PK-like)"/>
    <property type="match status" value="1"/>
</dbReference>
<organism evidence="1 2">
    <name type="scientific">Rhynchosporium agropyri</name>
    <dbReference type="NCBI Taxonomy" id="914238"/>
    <lineage>
        <taxon>Eukaryota</taxon>
        <taxon>Fungi</taxon>
        <taxon>Dikarya</taxon>
        <taxon>Ascomycota</taxon>
        <taxon>Pezizomycotina</taxon>
        <taxon>Leotiomycetes</taxon>
        <taxon>Helotiales</taxon>
        <taxon>Ploettnerulaceae</taxon>
        <taxon>Rhynchosporium</taxon>
    </lineage>
</organism>
<keyword evidence="2" id="KW-1185">Reference proteome</keyword>